<feature type="signal peptide" evidence="1">
    <location>
        <begin position="1"/>
        <end position="24"/>
    </location>
</feature>
<evidence type="ECO:0000313" key="3">
    <source>
        <dbReference type="Proteomes" id="UP000226437"/>
    </source>
</evidence>
<proteinExistence type="predicted"/>
<dbReference type="OrthoDB" id="7571664at2"/>
<name>A0A2G0CD35_9BACT</name>
<protein>
    <recommendedName>
        <fullName evidence="4">Type VI secretion system tube protein Hcp</fullName>
    </recommendedName>
</protein>
<dbReference type="EMBL" id="PDLO01000006">
    <property type="protein sequence ID" value="PHK97889.1"/>
    <property type="molecule type" value="Genomic_DNA"/>
</dbReference>
<organism evidence="2 3">
    <name type="scientific">Neolewinella marina</name>
    <dbReference type="NCBI Taxonomy" id="438751"/>
    <lineage>
        <taxon>Bacteria</taxon>
        <taxon>Pseudomonadati</taxon>
        <taxon>Bacteroidota</taxon>
        <taxon>Saprospiria</taxon>
        <taxon>Saprospirales</taxon>
        <taxon>Lewinellaceae</taxon>
        <taxon>Neolewinella</taxon>
    </lineage>
</organism>
<keyword evidence="3" id="KW-1185">Reference proteome</keyword>
<feature type="chain" id="PRO_5013968277" description="Type VI secretion system tube protein Hcp" evidence="1">
    <location>
        <begin position="25"/>
        <end position="186"/>
    </location>
</feature>
<dbReference type="Proteomes" id="UP000226437">
    <property type="component" value="Unassembled WGS sequence"/>
</dbReference>
<dbReference type="RefSeq" id="WP_099107163.1">
    <property type="nucleotide sequence ID" value="NZ_JAATJF010000003.1"/>
</dbReference>
<dbReference type="PANTHER" id="PTHR36152">
    <property type="entry name" value="CYTOPLASMIC PROTEIN-RELATED"/>
    <property type="match status" value="1"/>
</dbReference>
<dbReference type="InterPro" id="IPR036624">
    <property type="entry name" value="Hcp1-lik_sf"/>
</dbReference>
<dbReference type="Pfam" id="PF05638">
    <property type="entry name" value="T6SS_HCP"/>
    <property type="match status" value="1"/>
</dbReference>
<accession>A0A2G0CD35</accession>
<dbReference type="Gene3D" id="2.30.110.20">
    <property type="entry name" value="Hcp1-like"/>
    <property type="match status" value="1"/>
</dbReference>
<keyword evidence="1" id="KW-0732">Signal</keyword>
<sequence>MLLHRPSRWVLLLCLCTSSAFLHAQLEHYLHIPTIPGEAEHQDFKNWIAVNGFSWNIEYPAPNHASGSPSTPRPTMCPIRIGKSSDKASPLLFRAAALVETFPEMTLKVLARVGGSGSQVIREYRFTNVYVTLYEEGGTAGNNAVDEVISISPGQVEITHHEFDRTTGNLKGTTVAYFDFATNTGG</sequence>
<dbReference type="SUPFAM" id="SSF141452">
    <property type="entry name" value="Hcp1-like"/>
    <property type="match status" value="1"/>
</dbReference>
<dbReference type="AlphaFoldDB" id="A0A2G0CD35"/>
<dbReference type="InterPro" id="IPR008514">
    <property type="entry name" value="T6SS_Hcp"/>
</dbReference>
<evidence type="ECO:0000313" key="2">
    <source>
        <dbReference type="EMBL" id="PHK97889.1"/>
    </source>
</evidence>
<gene>
    <name evidence="2" type="ORF">CGL56_13835</name>
</gene>
<evidence type="ECO:0000256" key="1">
    <source>
        <dbReference type="SAM" id="SignalP"/>
    </source>
</evidence>
<comment type="caution">
    <text evidence="2">The sequence shown here is derived from an EMBL/GenBank/DDBJ whole genome shotgun (WGS) entry which is preliminary data.</text>
</comment>
<reference evidence="2 3" key="1">
    <citation type="submission" date="2017-10" db="EMBL/GenBank/DDBJ databases">
        <title>The draft genome sequence of Lewinella marina KCTC 32374.</title>
        <authorList>
            <person name="Wang K."/>
        </authorList>
    </citation>
    <scope>NUCLEOTIDE SEQUENCE [LARGE SCALE GENOMIC DNA]</scope>
    <source>
        <strain evidence="2 3">MKG-38</strain>
    </source>
</reference>
<evidence type="ECO:0008006" key="4">
    <source>
        <dbReference type="Google" id="ProtNLM"/>
    </source>
</evidence>
<dbReference type="PANTHER" id="PTHR36152:SF5">
    <property type="entry name" value="PROTEIN HCP1"/>
    <property type="match status" value="1"/>
</dbReference>
<dbReference type="InterPro" id="IPR053165">
    <property type="entry name" value="HSI-I_assembly_Hcp1"/>
</dbReference>